<proteinExistence type="predicted"/>
<protein>
    <submittedName>
        <fullName evidence="2">Uncharacterized protein</fullName>
    </submittedName>
</protein>
<evidence type="ECO:0000313" key="3">
    <source>
        <dbReference type="Proteomes" id="UP000813385"/>
    </source>
</evidence>
<comment type="caution">
    <text evidence="2">The sequence shown here is derived from an EMBL/GenBank/DDBJ whole genome shotgun (WGS) entry which is preliminary data.</text>
</comment>
<dbReference type="Proteomes" id="UP000813385">
    <property type="component" value="Unassembled WGS sequence"/>
</dbReference>
<keyword evidence="3" id="KW-1185">Reference proteome</keyword>
<sequence length="228" mass="25421">MSPSSCRQSALRLFGCFSGVAFPRKPQHRNTSDSTAPKDAHEGPPLSACRVSTAYGCLCGARPPHFACLGTDDRPMRSALAPMPTGAKTRQTLEDWTSATAAVDCWTSSWQRLAGWASCRRGDNSGCITLLQARQPVPRGQEQMGIDPDGPVNTWRRASCSDRPRRDMHRVCVWHQRRRPTWREKRKYSTMPFYTHTSAAVGCLLHLLRRAEETDPTRACEGRRPAPA</sequence>
<dbReference type="EMBL" id="JAGPXD010000007">
    <property type="protein sequence ID" value="KAH7347368.1"/>
    <property type="molecule type" value="Genomic_DNA"/>
</dbReference>
<evidence type="ECO:0000313" key="2">
    <source>
        <dbReference type="EMBL" id="KAH7347368.1"/>
    </source>
</evidence>
<name>A0A8K0T729_9PEZI</name>
<organism evidence="2 3">
    <name type="scientific">Plectosphaerella cucumerina</name>
    <dbReference type="NCBI Taxonomy" id="40658"/>
    <lineage>
        <taxon>Eukaryota</taxon>
        <taxon>Fungi</taxon>
        <taxon>Dikarya</taxon>
        <taxon>Ascomycota</taxon>
        <taxon>Pezizomycotina</taxon>
        <taxon>Sordariomycetes</taxon>
        <taxon>Hypocreomycetidae</taxon>
        <taxon>Glomerellales</taxon>
        <taxon>Plectosphaerellaceae</taxon>
        <taxon>Plectosphaerella</taxon>
    </lineage>
</organism>
<dbReference type="AlphaFoldDB" id="A0A8K0T729"/>
<evidence type="ECO:0000256" key="1">
    <source>
        <dbReference type="SAM" id="MobiDB-lite"/>
    </source>
</evidence>
<feature type="region of interest" description="Disordered" evidence="1">
    <location>
        <begin position="25"/>
        <end position="44"/>
    </location>
</feature>
<reference evidence="2" key="1">
    <citation type="journal article" date="2021" name="Nat. Commun.">
        <title>Genetic determinants of endophytism in the Arabidopsis root mycobiome.</title>
        <authorList>
            <person name="Mesny F."/>
            <person name="Miyauchi S."/>
            <person name="Thiergart T."/>
            <person name="Pickel B."/>
            <person name="Atanasova L."/>
            <person name="Karlsson M."/>
            <person name="Huettel B."/>
            <person name="Barry K.W."/>
            <person name="Haridas S."/>
            <person name="Chen C."/>
            <person name="Bauer D."/>
            <person name="Andreopoulos W."/>
            <person name="Pangilinan J."/>
            <person name="LaButti K."/>
            <person name="Riley R."/>
            <person name="Lipzen A."/>
            <person name="Clum A."/>
            <person name="Drula E."/>
            <person name="Henrissat B."/>
            <person name="Kohler A."/>
            <person name="Grigoriev I.V."/>
            <person name="Martin F.M."/>
            <person name="Hacquard S."/>
        </authorList>
    </citation>
    <scope>NUCLEOTIDE SEQUENCE</scope>
    <source>
        <strain evidence="2">MPI-CAGE-AT-0016</strain>
    </source>
</reference>
<gene>
    <name evidence="2" type="ORF">B0T11DRAFT_141346</name>
</gene>
<accession>A0A8K0T729</accession>